<comment type="subcellular location">
    <subcellularLocation>
        <location evidence="1">Membrane</location>
        <topology evidence="1">Peripheral membrane protein</topology>
    </subcellularLocation>
</comment>
<evidence type="ECO:0000313" key="8">
    <source>
        <dbReference type="EMBL" id="EAS00568.2"/>
    </source>
</evidence>
<keyword evidence="4" id="KW-0862">Zinc</keyword>
<comment type="similarity">
    <text evidence="2">Belongs to the CDIP1/LITAF family.</text>
</comment>
<organism evidence="8 9">
    <name type="scientific">Tetrahymena thermophila (strain SB210)</name>
    <dbReference type="NCBI Taxonomy" id="312017"/>
    <lineage>
        <taxon>Eukaryota</taxon>
        <taxon>Sar</taxon>
        <taxon>Alveolata</taxon>
        <taxon>Ciliophora</taxon>
        <taxon>Intramacronucleata</taxon>
        <taxon>Oligohymenophorea</taxon>
        <taxon>Hymenostomatida</taxon>
        <taxon>Tetrahymenina</taxon>
        <taxon>Tetrahymenidae</taxon>
        <taxon>Tetrahymena</taxon>
    </lineage>
</organism>
<accession>I7MKX6</accession>
<dbReference type="AlphaFoldDB" id="I7MKX6"/>
<dbReference type="Pfam" id="PF10601">
    <property type="entry name" value="zf-LITAF-like"/>
    <property type="match status" value="1"/>
</dbReference>
<keyword evidence="6" id="KW-0812">Transmembrane</keyword>
<dbReference type="STRING" id="312017.I7MKX6"/>
<reference evidence="9" key="1">
    <citation type="journal article" date="2006" name="PLoS Biol.">
        <title>Macronuclear genome sequence of the ciliate Tetrahymena thermophila, a model eukaryote.</title>
        <authorList>
            <person name="Eisen J.A."/>
            <person name="Coyne R.S."/>
            <person name="Wu M."/>
            <person name="Wu D."/>
            <person name="Thiagarajan M."/>
            <person name="Wortman J.R."/>
            <person name="Badger J.H."/>
            <person name="Ren Q."/>
            <person name="Amedeo P."/>
            <person name="Jones K.M."/>
            <person name="Tallon L.J."/>
            <person name="Delcher A.L."/>
            <person name="Salzberg S.L."/>
            <person name="Silva J.C."/>
            <person name="Haas B.J."/>
            <person name="Majoros W.H."/>
            <person name="Farzad M."/>
            <person name="Carlton J.M."/>
            <person name="Smith R.K. Jr."/>
            <person name="Garg J."/>
            <person name="Pearlman R.E."/>
            <person name="Karrer K.M."/>
            <person name="Sun L."/>
            <person name="Manning G."/>
            <person name="Elde N.C."/>
            <person name="Turkewitz A.P."/>
            <person name="Asai D.J."/>
            <person name="Wilkes D.E."/>
            <person name="Wang Y."/>
            <person name="Cai H."/>
            <person name="Collins K."/>
            <person name="Stewart B.A."/>
            <person name="Lee S.R."/>
            <person name="Wilamowska K."/>
            <person name="Weinberg Z."/>
            <person name="Ruzzo W.L."/>
            <person name="Wloga D."/>
            <person name="Gaertig J."/>
            <person name="Frankel J."/>
            <person name="Tsao C.-C."/>
            <person name="Gorovsky M.A."/>
            <person name="Keeling P.J."/>
            <person name="Waller R.F."/>
            <person name="Patron N.J."/>
            <person name="Cherry J.M."/>
            <person name="Stover N.A."/>
            <person name="Krieger C.J."/>
            <person name="del Toro C."/>
            <person name="Ryder H.F."/>
            <person name="Williamson S.C."/>
            <person name="Barbeau R.A."/>
            <person name="Hamilton E.P."/>
            <person name="Orias E."/>
        </authorList>
    </citation>
    <scope>NUCLEOTIDE SEQUENCE [LARGE SCALE GENOMIC DNA]</scope>
    <source>
        <strain evidence="9">SB210</strain>
    </source>
</reference>
<dbReference type="OrthoDB" id="5599753at2759"/>
<evidence type="ECO:0000256" key="2">
    <source>
        <dbReference type="ARBA" id="ARBA00005975"/>
    </source>
</evidence>
<gene>
    <name evidence="8" type="ORF">TTHERM_00410200</name>
</gene>
<dbReference type="KEGG" id="tet:TTHERM_00410200"/>
<dbReference type="SMART" id="SM00714">
    <property type="entry name" value="LITAF"/>
    <property type="match status" value="1"/>
</dbReference>
<dbReference type="GO" id="GO:0016020">
    <property type="term" value="C:membrane"/>
    <property type="evidence" value="ECO:0007669"/>
    <property type="project" value="UniProtKB-SubCell"/>
</dbReference>
<evidence type="ECO:0000256" key="5">
    <source>
        <dbReference type="ARBA" id="ARBA00023136"/>
    </source>
</evidence>
<dbReference type="InterPro" id="IPR006629">
    <property type="entry name" value="LITAF"/>
</dbReference>
<dbReference type="Proteomes" id="UP000009168">
    <property type="component" value="Unassembled WGS sequence"/>
</dbReference>
<evidence type="ECO:0000256" key="4">
    <source>
        <dbReference type="ARBA" id="ARBA00022833"/>
    </source>
</evidence>
<dbReference type="EMBL" id="GG662612">
    <property type="protein sequence ID" value="EAS00568.2"/>
    <property type="molecule type" value="Genomic_DNA"/>
</dbReference>
<dbReference type="InParanoid" id="I7MKX6"/>
<evidence type="ECO:0000313" key="9">
    <source>
        <dbReference type="Proteomes" id="UP000009168"/>
    </source>
</evidence>
<feature type="domain" description="LITAF" evidence="7">
    <location>
        <begin position="105"/>
        <end position="187"/>
    </location>
</feature>
<evidence type="ECO:0000256" key="6">
    <source>
        <dbReference type="SAM" id="Phobius"/>
    </source>
</evidence>
<evidence type="ECO:0000256" key="3">
    <source>
        <dbReference type="ARBA" id="ARBA00022723"/>
    </source>
</evidence>
<protein>
    <submittedName>
        <fullName evidence="8">LITAF-like zinc ribbon domain protein</fullName>
    </submittedName>
</protein>
<dbReference type="PANTHER" id="PTHR23292:SF6">
    <property type="entry name" value="FI16602P1-RELATED"/>
    <property type="match status" value="1"/>
</dbReference>
<dbReference type="eggNOG" id="KOG4440">
    <property type="taxonomic scope" value="Eukaryota"/>
</dbReference>
<name>I7MKX6_TETTS</name>
<dbReference type="InterPro" id="IPR037519">
    <property type="entry name" value="LITAF_fam"/>
</dbReference>
<dbReference type="PANTHER" id="PTHR23292">
    <property type="entry name" value="LIPOPOLYSACCHARIDE-INDUCED TUMOR NECROSIS FACTOR-ALPHA FACTOR"/>
    <property type="match status" value="1"/>
</dbReference>
<keyword evidence="3" id="KW-0479">Metal-binding</keyword>
<keyword evidence="6" id="KW-1133">Transmembrane helix</keyword>
<feature type="transmembrane region" description="Helical" evidence="6">
    <location>
        <begin position="145"/>
        <end position="164"/>
    </location>
</feature>
<keyword evidence="9" id="KW-1185">Reference proteome</keyword>
<dbReference type="GO" id="GO:0008270">
    <property type="term" value="F:zinc ion binding"/>
    <property type="evidence" value="ECO:0007669"/>
    <property type="project" value="TreeGrafter"/>
</dbReference>
<sequence>MRKSLQSTPNHQINVIRIPSSQCIGSYQQIVQSKQNFNQIQPIEMETFAIGQPISQDGVPLMTPLLQLNSQISQNQNYCQTPTSMRAANNKIQITSPLSRQLNKSLNQLKFEQFPDSDLPQTLYCFKCNKLVITQVEEEYGCGTYSVALGLCILFFPCAFIPFMQKQCKDYIHNCGECKTYLGKKVFLCRLC</sequence>
<evidence type="ECO:0000259" key="7">
    <source>
        <dbReference type="PROSITE" id="PS51837"/>
    </source>
</evidence>
<dbReference type="GeneID" id="7836057"/>
<proteinExistence type="inferred from homology"/>
<evidence type="ECO:0000256" key="1">
    <source>
        <dbReference type="ARBA" id="ARBA00004170"/>
    </source>
</evidence>
<keyword evidence="5 6" id="KW-0472">Membrane</keyword>
<dbReference type="PROSITE" id="PS51837">
    <property type="entry name" value="LITAF"/>
    <property type="match status" value="1"/>
</dbReference>
<dbReference type="RefSeq" id="XP_001020813.2">
    <property type="nucleotide sequence ID" value="XM_001020813.2"/>
</dbReference>